<dbReference type="PROSITE" id="PS51755">
    <property type="entry name" value="OMPR_PHOB"/>
    <property type="match status" value="1"/>
</dbReference>
<dbReference type="PANTHER" id="PTHR48111:SF22">
    <property type="entry name" value="REGULATOR OF RPOS"/>
    <property type="match status" value="1"/>
</dbReference>
<dbReference type="Pfam" id="PF00486">
    <property type="entry name" value="Trans_reg_C"/>
    <property type="match status" value="1"/>
</dbReference>
<dbReference type="Proteomes" id="UP000198894">
    <property type="component" value="Unassembled WGS sequence"/>
</dbReference>
<dbReference type="SUPFAM" id="SSF52172">
    <property type="entry name" value="CheY-like"/>
    <property type="match status" value="1"/>
</dbReference>
<evidence type="ECO:0000259" key="10">
    <source>
        <dbReference type="PROSITE" id="PS51755"/>
    </source>
</evidence>
<evidence type="ECO:0000256" key="6">
    <source>
        <dbReference type="ARBA" id="ARBA00040524"/>
    </source>
</evidence>
<dbReference type="GO" id="GO:0006355">
    <property type="term" value="P:regulation of DNA-templated transcription"/>
    <property type="evidence" value="ECO:0007669"/>
    <property type="project" value="InterPro"/>
</dbReference>
<sequence length="224" mass="25168">MSRILLVEDDDRIVGFIKRGLEAEGYVVDVTDSGGDALAMVRETPYALIVLDRMLPGIDGLEVCRMLRREQHQHLVLMLTARDSLQDKVEGLKGGADDYLTKPFAFDELIARMEALLRRGSSTGTDPVLRVGDLALDPVGKKVWRGEREISLTAKEFRLLAYLMSHSGAVISRTRLLNNVWDLSFDPETKVVDVYIRYLRSKIESVDEKPLIKTVRGFGYVISA</sequence>
<keyword evidence="1 7" id="KW-0597">Phosphoprotein</keyword>
<dbReference type="GO" id="GO:0032993">
    <property type="term" value="C:protein-DNA complex"/>
    <property type="evidence" value="ECO:0007669"/>
    <property type="project" value="TreeGrafter"/>
</dbReference>
<evidence type="ECO:0000256" key="8">
    <source>
        <dbReference type="PROSITE-ProRule" id="PRU01091"/>
    </source>
</evidence>
<feature type="modified residue" description="4-aspartylphosphate" evidence="7">
    <location>
        <position position="52"/>
    </location>
</feature>
<organism evidence="11 12">
    <name type="scientific">Mesorhizobium muleiense</name>
    <dbReference type="NCBI Taxonomy" id="1004279"/>
    <lineage>
        <taxon>Bacteria</taxon>
        <taxon>Pseudomonadati</taxon>
        <taxon>Pseudomonadota</taxon>
        <taxon>Alphaproteobacteria</taxon>
        <taxon>Hyphomicrobiales</taxon>
        <taxon>Phyllobacteriaceae</taxon>
        <taxon>Mesorhizobium</taxon>
    </lineage>
</organism>
<feature type="DNA-binding region" description="OmpR/PhoB-type" evidence="8">
    <location>
        <begin position="126"/>
        <end position="224"/>
    </location>
</feature>
<protein>
    <recommendedName>
        <fullName evidence="6">Cell cycle response regulator CtrA</fullName>
    </recommendedName>
</protein>
<dbReference type="SMART" id="SM00862">
    <property type="entry name" value="Trans_reg_C"/>
    <property type="match status" value="1"/>
</dbReference>
<evidence type="ECO:0000256" key="7">
    <source>
        <dbReference type="PROSITE-ProRule" id="PRU00169"/>
    </source>
</evidence>
<dbReference type="CDD" id="cd00383">
    <property type="entry name" value="trans_reg_C"/>
    <property type="match status" value="1"/>
</dbReference>
<dbReference type="RefSeq" id="WP_023799350.1">
    <property type="nucleotide sequence ID" value="NZ_FNEE01000012.1"/>
</dbReference>
<reference evidence="12" key="1">
    <citation type="submission" date="2016-10" db="EMBL/GenBank/DDBJ databases">
        <authorList>
            <person name="Varghese N."/>
            <person name="Submissions S."/>
        </authorList>
    </citation>
    <scope>NUCLEOTIDE SEQUENCE [LARGE SCALE GENOMIC DNA]</scope>
    <source>
        <strain evidence="12">CGMCC 1.11022</strain>
    </source>
</reference>
<evidence type="ECO:0000256" key="2">
    <source>
        <dbReference type="ARBA" id="ARBA00023012"/>
    </source>
</evidence>
<dbReference type="GO" id="GO:0005829">
    <property type="term" value="C:cytosol"/>
    <property type="evidence" value="ECO:0007669"/>
    <property type="project" value="TreeGrafter"/>
</dbReference>
<dbReference type="PANTHER" id="PTHR48111">
    <property type="entry name" value="REGULATOR OF RPOS"/>
    <property type="match status" value="1"/>
</dbReference>
<dbReference type="InterPro" id="IPR011006">
    <property type="entry name" value="CheY-like_superfamily"/>
</dbReference>
<dbReference type="Pfam" id="PF00072">
    <property type="entry name" value="Response_reg"/>
    <property type="match status" value="1"/>
</dbReference>
<keyword evidence="4 8" id="KW-0238">DNA-binding</keyword>
<dbReference type="PROSITE" id="PS50110">
    <property type="entry name" value="RESPONSE_REGULATORY"/>
    <property type="match status" value="1"/>
</dbReference>
<dbReference type="InterPro" id="IPR016032">
    <property type="entry name" value="Sig_transdc_resp-reg_C-effctor"/>
</dbReference>
<keyword evidence="12" id="KW-1185">Reference proteome</keyword>
<dbReference type="InterPro" id="IPR039420">
    <property type="entry name" value="WalR-like"/>
</dbReference>
<keyword evidence="5" id="KW-0804">Transcription</keyword>
<dbReference type="GO" id="GO:0000976">
    <property type="term" value="F:transcription cis-regulatory region binding"/>
    <property type="evidence" value="ECO:0007669"/>
    <property type="project" value="TreeGrafter"/>
</dbReference>
<dbReference type="SUPFAM" id="SSF46894">
    <property type="entry name" value="C-terminal effector domain of the bipartite response regulators"/>
    <property type="match status" value="1"/>
</dbReference>
<evidence type="ECO:0000256" key="1">
    <source>
        <dbReference type="ARBA" id="ARBA00022553"/>
    </source>
</evidence>
<proteinExistence type="predicted"/>
<keyword evidence="2" id="KW-0902">Two-component regulatory system</keyword>
<dbReference type="Gene3D" id="6.10.250.690">
    <property type="match status" value="1"/>
</dbReference>
<dbReference type="InterPro" id="IPR036388">
    <property type="entry name" value="WH-like_DNA-bd_sf"/>
</dbReference>
<evidence type="ECO:0000313" key="12">
    <source>
        <dbReference type="Proteomes" id="UP000198894"/>
    </source>
</evidence>
<dbReference type="AlphaFoldDB" id="A0A1G8ZLZ9"/>
<gene>
    <name evidence="11" type="ORF">SAMN05428953_11278</name>
</gene>
<feature type="domain" description="Response regulatory" evidence="9">
    <location>
        <begin position="3"/>
        <end position="117"/>
    </location>
</feature>
<evidence type="ECO:0000256" key="5">
    <source>
        <dbReference type="ARBA" id="ARBA00023163"/>
    </source>
</evidence>
<dbReference type="InterPro" id="IPR001867">
    <property type="entry name" value="OmpR/PhoB-type_DNA-bd"/>
</dbReference>
<dbReference type="SMART" id="SM00448">
    <property type="entry name" value="REC"/>
    <property type="match status" value="1"/>
</dbReference>
<evidence type="ECO:0000256" key="3">
    <source>
        <dbReference type="ARBA" id="ARBA00023015"/>
    </source>
</evidence>
<accession>A0A1G8ZLZ9</accession>
<dbReference type="FunFam" id="1.10.10.10:FF:000005">
    <property type="entry name" value="Two-component system response regulator"/>
    <property type="match status" value="1"/>
</dbReference>
<feature type="domain" description="OmpR/PhoB-type" evidence="10">
    <location>
        <begin position="126"/>
        <end position="224"/>
    </location>
</feature>
<dbReference type="GO" id="GO:0000156">
    <property type="term" value="F:phosphorelay response regulator activity"/>
    <property type="evidence" value="ECO:0007669"/>
    <property type="project" value="TreeGrafter"/>
</dbReference>
<dbReference type="InterPro" id="IPR001789">
    <property type="entry name" value="Sig_transdc_resp-reg_receiver"/>
</dbReference>
<dbReference type="CDD" id="cd17624">
    <property type="entry name" value="REC_OmpR_PmrA-like"/>
    <property type="match status" value="1"/>
</dbReference>
<keyword evidence="3" id="KW-0805">Transcription regulation</keyword>
<evidence type="ECO:0000256" key="4">
    <source>
        <dbReference type="ARBA" id="ARBA00023125"/>
    </source>
</evidence>
<dbReference type="EMBL" id="FNEE01000012">
    <property type="protein sequence ID" value="SDK16071.1"/>
    <property type="molecule type" value="Genomic_DNA"/>
</dbReference>
<evidence type="ECO:0000259" key="9">
    <source>
        <dbReference type="PROSITE" id="PS50110"/>
    </source>
</evidence>
<dbReference type="Gene3D" id="3.40.50.2300">
    <property type="match status" value="1"/>
</dbReference>
<name>A0A1G8ZLZ9_9HYPH</name>
<dbReference type="Gene3D" id="1.10.10.10">
    <property type="entry name" value="Winged helix-like DNA-binding domain superfamily/Winged helix DNA-binding domain"/>
    <property type="match status" value="1"/>
</dbReference>
<dbReference type="FunFam" id="3.40.50.2300:FF:000001">
    <property type="entry name" value="DNA-binding response regulator PhoB"/>
    <property type="match status" value="1"/>
</dbReference>
<evidence type="ECO:0000313" key="11">
    <source>
        <dbReference type="EMBL" id="SDK16071.1"/>
    </source>
</evidence>